<dbReference type="EMBL" id="BRXU01000079">
    <property type="protein sequence ID" value="GLC62957.1"/>
    <property type="molecule type" value="Genomic_DNA"/>
</dbReference>
<dbReference type="Gene3D" id="3.40.190.10">
    <property type="entry name" value="Periplasmic binding protein-like II"/>
    <property type="match status" value="1"/>
</dbReference>
<accession>A0A9W6C364</accession>
<reference evidence="1 2" key="1">
    <citation type="journal article" date="2023" name="Commun. Biol.">
        <title>Reorganization of the ancestral sex-determining regions during the evolution of trioecy in Pleodorina starrii.</title>
        <authorList>
            <person name="Takahashi K."/>
            <person name="Suzuki S."/>
            <person name="Kawai-Toyooka H."/>
            <person name="Yamamoto K."/>
            <person name="Hamaji T."/>
            <person name="Ootsuki R."/>
            <person name="Yamaguchi H."/>
            <person name="Kawachi M."/>
            <person name="Higashiyama T."/>
            <person name="Nozaki H."/>
        </authorList>
    </citation>
    <scope>NUCLEOTIDE SEQUENCE [LARGE SCALE GENOMIC DNA]</scope>
    <source>
        <strain evidence="1 2">NIES-4479</strain>
    </source>
</reference>
<sequence>MQGLYNEGELMIQPAKRFMDSDICAVHDDECSIEVKGTLSTEEVRRVVANPQDVPDEERDHVFNIRMNIDGYGLYCLGKTPELRMIADWGATGAVIINHPAEFEKRLLCAVEQEFPGARSYFADVTYLDPYSPPSGIPNVATTKHFRTQPRMRPRSRVKLATALCVFMAQADADIIWGTSEQSMTAFLETYTSFSSDQVQPIYLRPAIIAVKAGNPKGITGFDDLLADGVKIVVTEGAGVGNTSGTGVWEDIAGRTGQPGRCCGHAPQHCGVRARVGRQLQGVHRYGRGCLDHLAGLDRAQSRRIEAVSLSEDRAIWRDLNVAIGAGC</sequence>
<gene>
    <name evidence="1" type="primary">PLESTB004104</name>
    <name evidence="1" type="ORF">PLESTB_001964900</name>
</gene>
<dbReference type="Pfam" id="PF13531">
    <property type="entry name" value="SBP_bac_11"/>
    <property type="match status" value="1"/>
</dbReference>
<keyword evidence="2" id="KW-1185">Reference proteome</keyword>
<dbReference type="AlphaFoldDB" id="A0A9W6C364"/>
<dbReference type="Proteomes" id="UP001165080">
    <property type="component" value="Unassembled WGS sequence"/>
</dbReference>
<dbReference type="SUPFAM" id="SSF53850">
    <property type="entry name" value="Periplasmic binding protein-like II"/>
    <property type="match status" value="1"/>
</dbReference>
<evidence type="ECO:0000313" key="2">
    <source>
        <dbReference type="Proteomes" id="UP001165080"/>
    </source>
</evidence>
<name>A0A9W6C364_9CHLO</name>
<protein>
    <submittedName>
        <fullName evidence="1">Uncharacterized protein</fullName>
    </submittedName>
</protein>
<evidence type="ECO:0000313" key="1">
    <source>
        <dbReference type="EMBL" id="GLC62957.1"/>
    </source>
</evidence>
<organism evidence="1 2">
    <name type="scientific">Pleodorina starrii</name>
    <dbReference type="NCBI Taxonomy" id="330485"/>
    <lineage>
        <taxon>Eukaryota</taxon>
        <taxon>Viridiplantae</taxon>
        <taxon>Chlorophyta</taxon>
        <taxon>core chlorophytes</taxon>
        <taxon>Chlorophyceae</taxon>
        <taxon>CS clade</taxon>
        <taxon>Chlamydomonadales</taxon>
        <taxon>Volvocaceae</taxon>
        <taxon>Pleodorina</taxon>
    </lineage>
</organism>
<comment type="caution">
    <text evidence="1">The sequence shown here is derived from an EMBL/GenBank/DDBJ whole genome shotgun (WGS) entry which is preliminary data.</text>
</comment>
<proteinExistence type="predicted"/>